<keyword evidence="6" id="KW-0966">Cell projection</keyword>
<evidence type="ECO:0000313" key="6">
    <source>
        <dbReference type="EMBL" id="ADZ85288.1"/>
    </source>
</evidence>
<evidence type="ECO:0000256" key="2">
    <source>
        <dbReference type="RuleBase" id="RU362116"/>
    </source>
</evidence>
<protein>
    <submittedName>
        <fullName evidence="6">Flagellar hook-basal body protein</fullName>
    </submittedName>
</protein>
<proteinExistence type="inferred from homology"/>
<dbReference type="AlphaFoldDB" id="F2JT69"/>
<gene>
    <name evidence="6" type="ordered locus">Clole_3605</name>
</gene>
<evidence type="ECO:0000313" key="7">
    <source>
        <dbReference type="Proteomes" id="UP000008467"/>
    </source>
</evidence>
<keyword evidence="6" id="KW-0969">Cilium</keyword>
<feature type="domain" description="Flagellar basal body rod protein N-terminal" evidence="3">
    <location>
        <begin position="5"/>
        <end position="35"/>
    </location>
</feature>
<dbReference type="Pfam" id="PF06429">
    <property type="entry name" value="Flg_bbr_C"/>
    <property type="match status" value="1"/>
</dbReference>
<comment type="similarity">
    <text evidence="1 2">Belongs to the flagella basal body rod proteins family.</text>
</comment>
<dbReference type="InterPro" id="IPR020013">
    <property type="entry name" value="Flagellar_FlgE/F/G"/>
</dbReference>
<dbReference type="PROSITE" id="PS00588">
    <property type="entry name" value="FLAGELLA_BB_ROD"/>
    <property type="match status" value="1"/>
</dbReference>
<evidence type="ECO:0000259" key="4">
    <source>
        <dbReference type="Pfam" id="PF06429"/>
    </source>
</evidence>
<dbReference type="PANTHER" id="PTHR30435:SF19">
    <property type="entry name" value="FLAGELLAR BASAL-BODY ROD PROTEIN FLGG"/>
    <property type="match status" value="1"/>
</dbReference>
<dbReference type="GO" id="GO:0009425">
    <property type="term" value="C:bacterial-type flagellum basal body"/>
    <property type="evidence" value="ECO:0007669"/>
    <property type="project" value="UniProtKB-SubCell"/>
</dbReference>
<dbReference type="KEGG" id="cle:Clole_3605"/>
<evidence type="ECO:0000256" key="1">
    <source>
        <dbReference type="ARBA" id="ARBA00009677"/>
    </source>
</evidence>
<keyword evidence="7" id="KW-1185">Reference proteome</keyword>
<feature type="domain" description="Flagellar hook protein FlgE/F/G-like D1" evidence="5">
    <location>
        <begin position="94"/>
        <end position="167"/>
    </location>
</feature>
<dbReference type="InterPro" id="IPR019776">
    <property type="entry name" value="Flagellar_basal_body_rod_CS"/>
</dbReference>
<keyword evidence="2" id="KW-0975">Bacterial flagellum</keyword>
<dbReference type="Proteomes" id="UP000008467">
    <property type="component" value="Chromosome"/>
</dbReference>
<evidence type="ECO:0000259" key="3">
    <source>
        <dbReference type="Pfam" id="PF00460"/>
    </source>
</evidence>
<keyword evidence="6" id="KW-0282">Flagellum</keyword>
<dbReference type="InterPro" id="IPR037925">
    <property type="entry name" value="FlgE/F/G-like"/>
</dbReference>
<dbReference type="NCBIfam" id="TIGR03506">
    <property type="entry name" value="FlgEFG_subfam"/>
    <property type="match status" value="2"/>
</dbReference>
<dbReference type="Pfam" id="PF00460">
    <property type="entry name" value="Flg_bb_rod"/>
    <property type="match status" value="1"/>
</dbReference>
<dbReference type="InterPro" id="IPR053967">
    <property type="entry name" value="LlgE_F_G-like_D1"/>
</dbReference>
<dbReference type="EMBL" id="CP002582">
    <property type="protein sequence ID" value="ADZ85288.1"/>
    <property type="molecule type" value="Genomic_DNA"/>
</dbReference>
<accession>F2JT69</accession>
<dbReference type="STRING" id="642492.Clole_3605"/>
<feature type="domain" description="Flagellar basal-body/hook protein C-terminal" evidence="4">
    <location>
        <begin position="225"/>
        <end position="269"/>
    </location>
</feature>
<dbReference type="SUPFAM" id="SSF117143">
    <property type="entry name" value="Flagellar hook protein flgE"/>
    <property type="match status" value="1"/>
</dbReference>
<dbReference type="RefSeq" id="WP_013658564.1">
    <property type="nucleotide sequence ID" value="NC_015275.1"/>
</dbReference>
<reference evidence="6 7" key="1">
    <citation type="journal article" date="2011" name="J. Bacteriol.">
        <title>Complete genome sequence of the cellulose-degrading bacterium Cellulosilyticum lentocellum.</title>
        <authorList>
            <consortium name="US DOE Joint Genome Institute"/>
            <person name="Miller D.A."/>
            <person name="Suen G."/>
            <person name="Bruce D."/>
            <person name="Copeland A."/>
            <person name="Cheng J.F."/>
            <person name="Detter C."/>
            <person name="Goodwin L.A."/>
            <person name="Han C.S."/>
            <person name="Hauser L.J."/>
            <person name="Land M.L."/>
            <person name="Lapidus A."/>
            <person name="Lucas S."/>
            <person name="Meincke L."/>
            <person name="Pitluck S."/>
            <person name="Tapia R."/>
            <person name="Teshima H."/>
            <person name="Woyke T."/>
            <person name="Fox B.G."/>
            <person name="Angert E.R."/>
            <person name="Currie C.R."/>
        </authorList>
    </citation>
    <scope>NUCLEOTIDE SEQUENCE [LARGE SCALE GENOMIC DNA]</scope>
    <source>
        <strain evidence="7">ATCC 49066 / DSM 5427 / NCIMB 11756 / RHM5</strain>
    </source>
</reference>
<evidence type="ECO:0000259" key="5">
    <source>
        <dbReference type="Pfam" id="PF22692"/>
    </source>
</evidence>
<dbReference type="Pfam" id="PF22692">
    <property type="entry name" value="LlgE_F_G_D1"/>
    <property type="match status" value="1"/>
</dbReference>
<dbReference type="PANTHER" id="PTHR30435">
    <property type="entry name" value="FLAGELLAR PROTEIN"/>
    <property type="match status" value="1"/>
</dbReference>
<name>F2JT69_CELLD</name>
<dbReference type="eggNOG" id="COG4786">
    <property type="taxonomic scope" value="Bacteria"/>
</dbReference>
<comment type="subcellular location">
    <subcellularLocation>
        <location evidence="2">Bacterial flagellum basal body</location>
    </subcellularLocation>
</comment>
<dbReference type="HOGENOM" id="CLU_013687_0_1_9"/>
<dbReference type="GO" id="GO:0071978">
    <property type="term" value="P:bacterial-type flagellum-dependent swarming motility"/>
    <property type="evidence" value="ECO:0007669"/>
    <property type="project" value="TreeGrafter"/>
</dbReference>
<organism evidence="6 7">
    <name type="scientific">Cellulosilyticum lentocellum (strain ATCC 49066 / DSM 5427 / NCIMB 11756 / RHM5)</name>
    <name type="common">Clostridium lentocellum</name>
    <dbReference type="NCBI Taxonomy" id="642492"/>
    <lineage>
        <taxon>Bacteria</taxon>
        <taxon>Bacillati</taxon>
        <taxon>Bacillota</taxon>
        <taxon>Clostridia</taxon>
        <taxon>Lachnospirales</taxon>
        <taxon>Cellulosilyticaceae</taxon>
        <taxon>Cellulosilyticum</taxon>
    </lineage>
</organism>
<dbReference type="InterPro" id="IPR001444">
    <property type="entry name" value="Flag_bb_rod_N"/>
</dbReference>
<dbReference type="InterPro" id="IPR010930">
    <property type="entry name" value="Flg_bb/hook_C_dom"/>
</dbReference>
<sequence length="271" mass="29066">MIRALYTAASGMTAQQLNVDTISNNMANVNTAAYKKETTNFKSLLYTTMGEANDPNAQTAPTVKQVGHGVRALANSRDYTNGILQETGNESDLALVGNGFFAIGQTDGSEVYTRDGSFRFAMIPDEGSYALVTADGHPVLSTEGESIVVGTEIPMDKLEIGQDGNIYYLDETGLEMDVAQIRIVQFANRAGLEAVGDNLYKETPASGEPLAEVDDDGLTKTTIRTGYLEGSNVQIAQEMVNLIIAQRAYEINSTAIKAADDMLGQANQLKS</sequence>